<dbReference type="Gene3D" id="1.10.260.40">
    <property type="entry name" value="lambda repressor-like DNA-binding domains"/>
    <property type="match status" value="1"/>
</dbReference>
<keyword evidence="5" id="KW-1185">Reference proteome</keyword>
<evidence type="ECO:0000256" key="1">
    <source>
        <dbReference type="SAM" id="MobiDB-lite"/>
    </source>
</evidence>
<dbReference type="RefSeq" id="WP_239077128.1">
    <property type="nucleotide sequence ID" value="NZ_BAAAZM010000001.1"/>
</dbReference>
<dbReference type="Pfam" id="PF13560">
    <property type="entry name" value="HTH_31"/>
    <property type="match status" value="1"/>
</dbReference>
<evidence type="ECO:0000313" key="5">
    <source>
        <dbReference type="Proteomes" id="UP000612808"/>
    </source>
</evidence>
<dbReference type="PROSITE" id="PS50943">
    <property type="entry name" value="HTH_CROC1"/>
    <property type="match status" value="1"/>
</dbReference>
<gene>
    <name evidence="4" type="ORF">Aru02nite_68840</name>
</gene>
<dbReference type="AlphaFoldDB" id="A0A8J3NGI8"/>
<dbReference type="Proteomes" id="UP000612808">
    <property type="component" value="Unassembled WGS sequence"/>
</dbReference>
<dbReference type="InterPro" id="IPR001387">
    <property type="entry name" value="Cro/C1-type_HTH"/>
</dbReference>
<dbReference type="EMBL" id="BOMB01000050">
    <property type="protein sequence ID" value="GID15995.1"/>
    <property type="molecule type" value="Genomic_DNA"/>
</dbReference>
<reference evidence="4" key="1">
    <citation type="submission" date="2021-01" db="EMBL/GenBank/DDBJ databases">
        <title>Whole genome shotgun sequence of Actinocatenispora rupis NBRC 107355.</title>
        <authorList>
            <person name="Komaki H."/>
            <person name="Tamura T."/>
        </authorList>
    </citation>
    <scope>NUCLEOTIDE SEQUENCE</scope>
    <source>
        <strain evidence="4">NBRC 107355</strain>
    </source>
</reference>
<evidence type="ECO:0000313" key="4">
    <source>
        <dbReference type="EMBL" id="GID15995.1"/>
    </source>
</evidence>
<organism evidence="4 5">
    <name type="scientific">Actinocatenispora rupis</name>
    <dbReference type="NCBI Taxonomy" id="519421"/>
    <lineage>
        <taxon>Bacteria</taxon>
        <taxon>Bacillati</taxon>
        <taxon>Actinomycetota</taxon>
        <taxon>Actinomycetes</taxon>
        <taxon>Micromonosporales</taxon>
        <taxon>Micromonosporaceae</taxon>
        <taxon>Actinocatenispora</taxon>
    </lineage>
</organism>
<dbReference type="SUPFAM" id="SSF47413">
    <property type="entry name" value="lambda repressor-like DNA-binding domains"/>
    <property type="match status" value="1"/>
</dbReference>
<feature type="domain" description="HTH cro/C1-type" evidence="3">
    <location>
        <begin position="34"/>
        <end position="90"/>
    </location>
</feature>
<evidence type="ECO:0000256" key="2">
    <source>
        <dbReference type="SAM" id="Phobius"/>
    </source>
</evidence>
<protein>
    <recommendedName>
        <fullName evidence="3">HTH cro/C1-type domain-containing protein</fullName>
    </recommendedName>
</protein>
<evidence type="ECO:0000259" key="3">
    <source>
        <dbReference type="PROSITE" id="PS50943"/>
    </source>
</evidence>
<comment type="caution">
    <text evidence="4">The sequence shown here is derived from an EMBL/GenBank/DDBJ whole genome shotgun (WGS) entry which is preliminary data.</text>
</comment>
<keyword evidence="2" id="KW-0472">Membrane</keyword>
<sequence length="470" mass="50208">MAVRAWEPVRVPPGFWGRPEVTDALADRDIGALIRLVRQHTGASQNRIAVQLDLTQGRVSEIVNGHRRVENIDVLLRLAERLDMPNEARFLLGLAPRTDEPLTPTRPTRAPSASTEVSWDQVLDANPTTGGREAMRRRELLGTAAGLALAAPALAAALTTYSTFGAGRKLDQVPDLGALRVAVSNAKRQYQACQYGEVSAILPALLSTLRVAIDQLDGDQRRDALVLSAEAHHVAASILLKLGDAGLAGVAAERSMTAAESSGSPLAIGSGARIITHTLMSSGHTNRAATFAAEAAASMQHVDGMDDPRMLSLYGSLLLRGASAAANDSDRDTALDLLTEADDAGRRLGGDHNYQWTAFGPTNVLLHRVNLAVKLGDAGAAVSYARKIDPSVIDVTERRVTLCIDVAKAFVQWGKYDRAYLALRNAESVAPQEIARRPAVLRLADDLASSAPASVAANVRELTERVRRTT</sequence>
<dbReference type="InterPro" id="IPR010982">
    <property type="entry name" value="Lambda_DNA-bd_dom_sf"/>
</dbReference>
<keyword evidence="2" id="KW-1133">Transmembrane helix</keyword>
<accession>A0A8J3NGI8</accession>
<name>A0A8J3NGI8_9ACTN</name>
<feature type="transmembrane region" description="Helical" evidence="2">
    <location>
        <begin position="140"/>
        <end position="164"/>
    </location>
</feature>
<keyword evidence="2" id="KW-0812">Transmembrane</keyword>
<dbReference type="GO" id="GO:0003677">
    <property type="term" value="F:DNA binding"/>
    <property type="evidence" value="ECO:0007669"/>
    <property type="project" value="InterPro"/>
</dbReference>
<proteinExistence type="predicted"/>
<feature type="region of interest" description="Disordered" evidence="1">
    <location>
        <begin position="98"/>
        <end position="117"/>
    </location>
</feature>